<evidence type="ECO:0000313" key="4">
    <source>
        <dbReference type="Proteomes" id="UP001432222"/>
    </source>
</evidence>
<dbReference type="SUPFAM" id="SSF56235">
    <property type="entry name" value="N-terminal nucleophile aminohydrolases (Ntn hydrolases)"/>
    <property type="match status" value="1"/>
</dbReference>
<feature type="region of interest" description="Disordered" evidence="1">
    <location>
        <begin position="1"/>
        <end position="24"/>
    </location>
</feature>
<dbReference type="RefSeq" id="WP_328956139.1">
    <property type="nucleotide sequence ID" value="NZ_CP108110.1"/>
</dbReference>
<organism evidence="3 4">
    <name type="scientific">Kitasatospora purpeofusca</name>
    <dbReference type="NCBI Taxonomy" id="67352"/>
    <lineage>
        <taxon>Bacteria</taxon>
        <taxon>Bacillati</taxon>
        <taxon>Actinomycetota</taxon>
        <taxon>Actinomycetes</taxon>
        <taxon>Kitasatosporales</taxon>
        <taxon>Streptomycetaceae</taxon>
        <taxon>Kitasatospora</taxon>
    </lineage>
</organism>
<dbReference type="InterPro" id="IPR001962">
    <property type="entry name" value="Asn_synthase"/>
</dbReference>
<keyword evidence="4" id="KW-1185">Reference proteome</keyword>
<accession>A0ABZ1U5R3</accession>
<evidence type="ECO:0000313" key="3">
    <source>
        <dbReference type="EMBL" id="WUQ85364.1"/>
    </source>
</evidence>
<evidence type="ECO:0000256" key="1">
    <source>
        <dbReference type="SAM" id="MobiDB-lite"/>
    </source>
</evidence>
<sequence length="773" mass="79030">MRWLTGWCTGAPRPGAPAHDPPSAVAPIAARPLWTGPDPLWAVGDWRPEEIRLATLRPGAAAVVTTGPTAPDPFEANPATVRLAVLGHCGATDAELAAGLAAARGGAVRHLTGWPGSYTAVLRSGTRSTVLLTDLAGARPVFHTPWGDGTAYATAALPLADLVGAPLDTGHLAARLACPEAPEALGTGTPYLGVRRVPPGHALAVRGGRPYLTGYDGPGAEGMPGRGEAPAVRELTRALLESVRFRVRTSPAGPAPLPAGPSGRARLGVDLSYGTASATVALLAAAVPPAAGPAVPLPSGPAVPYPSGRYRAVPAQTGPPPEESGPGPETPPASGAPSEAPSGSAFAPGPAGPARTGAVKGSWARTAARPRTASEPVAAVTFGETTGTGSAPAAPVLAPDVPRLRRTVLAPGPDTLPYADLRADPTAGPLTDEPGPELVTAAWAEARFGAGGTDHLTGHGARQVLDGHPARLADLVRAGRSRELLAPVAALAGADRAAAGVLTGALLTPLTVLRAAHRLARIRYPDALDDAAVRLTLRRTSDGAGTAGARSADDLAWVVPGPAARWLSDEALSAVALRLRLAAREPAPGDNPGAYRARNALHRHARGFRTLVHATEQPGQRLHAPFLDNQVVRAARLLPDEVRLQPGARHALLHAVLAGTGRTDLPPDWGRGPRPDRATTVRAGLRLAADGLAELFDAPLLAEAGLIDLPAVRAALDRAADPAAPLPPAALAGLADLVATELWLRRVRARRHGACWTGLPHPVHPALSPPRLS</sequence>
<gene>
    <name evidence="3" type="ORF">OHA16_21805</name>
</gene>
<feature type="region of interest" description="Disordered" evidence="1">
    <location>
        <begin position="410"/>
        <end position="433"/>
    </location>
</feature>
<dbReference type="Pfam" id="PF00733">
    <property type="entry name" value="Asn_synthase"/>
    <property type="match status" value="1"/>
</dbReference>
<feature type="compositionally biased region" description="Pro residues" evidence="1">
    <location>
        <begin position="317"/>
        <end position="331"/>
    </location>
</feature>
<feature type="domain" description="Asparagine synthetase" evidence="2">
    <location>
        <begin position="454"/>
        <end position="745"/>
    </location>
</feature>
<dbReference type="InterPro" id="IPR029055">
    <property type="entry name" value="Ntn_hydrolases_N"/>
</dbReference>
<feature type="region of interest" description="Disordered" evidence="1">
    <location>
        <begin position="307"/>
        <end position="376"/>
    </location>
</feature>
<proteinExistence type="predicted"/>
<dbReference type="Proteomes" id="UP001432222">
    <property type="component" value="Chromosome"/>
</dbReference>
<dbReference type="EMBL" id="CP108110">
    <property type="protein sequence ID" value="WUQ85364.1"/>
    <property type="molecule type" value="Genomic_DNA"/>
</dbReference>
<evidence type="ECO:0000259" key="2">
    <source>
        <dbReference type="Pfam" id="PF00733"/>
    </source>
</evidence>
<name>A0ABZ1U5R3_9ACTN</name>
<reference evidence="3" key="1">
    <citation type="submission" date="2022-10" db="EMBL/GenBank/DDBJ databases">
        <title>The complete genomes of actinobacterial strains from the NBC collection.</title>
        <authorList>
            <person name="Joergensen T.S."/>
            <person name="Alvarez Arevalo M."/>
            <person name="Sterndorff E.B."/>
            <person name="Faurdal D."/>
            <person name="Vuksanovic O."/>
            <person name="Mourched A.-S."/>
            <person name="Charusanti P."/>
            <person name="Shaw S."/>
            <person name="Blin K."/>
            <person name="Weber T."/>
        </authorList>
    </citation>
    <scope>NUCLEOTIDE SEQUENCE</scope>
    <source>
        <strain evidence="3">NBC_00222</strain>
    </source>
</reference>
<feature type="compositionally biased region" description="Low complexity" evidence="1">
    <location>
        <begin position="332"/>
        <end position="354"/>
    </location>
</feature>
<protein>
    <submittedName>
        <fullName evidence="3">Asparagine synthase-related protein</fullName>
    </submittedName>
</protein>